<reference evidence="2 3" key="1">
    <citation type="journal article" date="2019" name="Int. J. Syst. Evol. Microbiol.">
        <title>The Global Catalogue of Microorganisms (GCM) 10K type strain sequencing project: providing services to taxonomists for standard genome sequencing and annotation.</title>
        <authorList>
            <consortium name="The Broad Institute Genomics Platform"/>
            <consortium name="The Broad Institute Genome Sequencing Center for Infectious Disease"/>
            <person name="Wu L."/>
            <person name="Ma J."/>
        </authorList>
    </citation>
    <scope>NUCLEOTIDE SEQUENCE [LARGE SCALE GENOMIC DNA]</scope>
    <source>
        <strain evidence="2 3">JCM 12928</strain>
    </source>
</reference>
<feature type="region of interest" description="Disordered" evidence="1">
    <location>
        <begin position="1"/>
        <end position="24"/>
    </location>
</feature>
<accession>A0ABN1GXI4</accession>
<gene>
    <name evidence="2" type="ORF">GCM10009422_18360</name>
</gene>
<organism evidence="2 3">
    <name type="scientific">Brevundimonas kwangchunensis</name>
    <dbReference type="NCBI Taxonomy" id="322163"/>
    <lineage>
        <taxon>Bacteria</taxon>
        <taxon>Pseudomonadati</taxon>
        <taxon>Pseudomonadota</taxon>
        <taxon>Alphaproteobacteria</taxon>
        <taxon>Caulobacterales</taxon>
        <taxon>Caulobacteraceae</taxon>
        <taxon>Brevundimonas</taxon>
    </lineage>
</organism>
<sequence>MVPDTIGAGSVTTGIRPPPGLAPPAHAASSDIIAAAIRIFAIRPVIAHP</sequence>
<dbReference type="Proteomes" id="UP001501352">
    <property type="component" value="Unassembled WGS sequence"/>
</dbReference>
<name>A0ABN1GXI4_9CAUL</name>
<comment type="caution">
    <text evidence="2">The sequence shown here is derived from an EMBL/GenBank/DDBJ whole genome shotgun (WGS) entry which is preliminary data.</text>
</comment>
<evidence type="ECO:0000313" key="3">
    <source>
        <dbReference type="Proteomes" id="UP001501352"/>
    </source>
</evidence>
<protein>
    <submittedName>
        <fullName evidence="2">Uncharacterized protein</fullName>
    </submittedName>
</protein>
<keyword evidence="3" id="KW-1185">Reference proteome</keyword>
<evidence type="ECO:0000256" key="1">
    <source>
        <dbReference type="SAM" id="MobiDB-lite"/>
    </source>
</evidence>
<dbReference type="EMBL" id="BAAAGA010000005">
    <property type="protein sequence ID" value="GAA0622710.1"/>
    <property type="molecule type" value="Genomic_DNA"/>
</dbReference>
<evidence type="ECO:0000313" key="2">
    <source>
        <dbReference type="EMBL" id="GAA0622710.1"/>
    </source>
</evidence>
<proteinExistence type="predicted"/>